<dbReference type="PROSITE" id="PS52016">
    <property type="entry name" value="TONB_DEPENDENT_REC_3"/>
    <property type="match status" value="1"/>
</dbReference>
<evidence type="ECO:0000256" key="10">
    <source>
        <dbReference type="ARBA" id="ARBA00023077"/>
    </source>
</evidence>
<dbReference type="InterPro" id="IPR037066">
    <property type="entry name" value="Plug_dom_sf"/>
</dbReference>
<dbReference type="NCBIfam" id="TIGR01783">
    <property type="entry name" value="TonB-siderophor"/>
    <property type="match status" value="1"/>
</dbReference>
<keyword evidence="12 18" id="KW-0675">Receptor</keyword>
<dbReference type="Gene3D" id="2.170.130.10">
    <property type="entry name" value="TonB-dependent receptor, plug domain"/>
    <property type="match status" value="1"/>
</dbReference>
<dbReference type="Proteomes" id="UP001165541">
    <property type="component" value="Unassembled WGS sequence"/>
</dbReference>
<dbReference type="EMBL" id="JAMKFE010000004">
    <property type="protein sequence ID" value="MCM5679764.1"/>
    <property type="molecule type" value="Genomic_DNA"/>
</dbReference>
<gene>
    <name evidence="18" type="ORF">M8A51_09470</name>
</gene>
<keyword evidence="10 15" id="KW-0798">TonB box</keyword>
<evidence type="ECO:0000256" key="3">
    <source>
        <dbReference type="ARBA" id="ARBA00022448"/>
    </source>
</evidence>
<dbReference type="InterPro" id="IPR036942">
    <property type="entry name" value="Beta-barrel_TonB_sf"/>
</dbReference>
<keyword evidence="8" id="KW-0408">Iron</keyword>
<evidence type="ECO:0000256" key="9">
    <source>
        <dbReference type="ARBA" id="ARBA00023065"/>
    </source>
</evidence>
<dbReference type="InterPro" id="IPR012910">
    <property type="entry name" value="Plug_dom"/>
</dbReference>
<dbReference type="InterPro" id="IPR010105">
    <property type="entry name" value="TonB_sidphr_rcpt"/>
</dbReference>
<keyword evidence="13 14" id="KW-0998">Cell outer membrane</keyword>
<dbReference type="Pfam" id="PF07660">
    <property type="entry name" value="STN"/>
    <property type="match status" value="1"/>
</dbReference>
<evidence type="ECO:0000256" key="6">
    <source>
        <dbReference type="ARBA" id="ARBA00022692"/>
    </source>
</evidence>
<keyword evidence="3 14" id="KW-0813">Transport</keyword>
<organism evidence="18 19">
    <name type="scientific">Caldimonas mangrovi</name>
    <dbReference type="NCBI Taxonomy" id="2944811"/>
    <lineage>
        <taxon>Bacteria</taxon>
        <taxon>Pseudomonadati</taxon>
        <taxon>Pseudomonadota</taxon>
        <taxon>Betaproteobacteria</taxon>
        <taxon>Burkholderiales</taxon>
        <taxon>Sphaerotilaceae</taxon>
        <taxon>Caldimonas</taxon>
    </lineage>
</organism>
<sequence length="783" mass="84461">MHRQPASRSFPNLRRHLAAMAAGLLLAGSALAQGTPVAIDIAAQPLDKAIAALARQTGAQIVFSTALAEGKTAPSVHGTLSVREALQRLLAGSGLALQSPDDQTFTVVRAEPQAEAQTTLPTVVVRAGVEQESATGPMRGYAARRSASGTKIDASLLETPQSVAIVGAEQIADQKATSVTEALAYTPGVMADPGYANSYDVLYSRGFRLQDGSGGVYRDGLKLGGSGWATGQQETYGLERIELLKGAASVLYGAAAPGGVLNVVTKQPRADHVNEVIAEAGNQAHRALAADLGAQLSDDWTGRLVLLARNADTSVDHIPNNVRYVAPSLRWTPNADTSLTLLAHHVERRTAYIWGVPVEGSLLTSPYGKLPRDRFVGEPGFDRQDTRQTSFGWLLTHDFSSTLSLHHGLRWIDSENHVRFTNLNSSATTDPREFQRRAIDELETTRGISADTRVQAEFDTGPLRHKAVAGVDLANHHIGSVWQLASLGPLNLFDPVYGAVPGSFVPLSDDREHQRRVGLYLQDQFKIGAATALAGVRRDEVRSKLNGDTEKTGATTGRLGLVWEVAPGVAPFVSWSQSFEPVAGTDNDGQRYKPTRGEQMELGVRWQRGDLVASAAVFHLTQANVLKNRTGLDKAVQTGEVRSRGLELEAKGPIARNVHLIASYAYTDAETTKSEEADEIGKPVSYQPRHQASLWTRFDHVWTPGLQLGVGARHVGSTSDWGGTEARVPSYTTWDALIGYTTGPWTWRLNVNNLTDKTTLLCNGGWCVYGDGLRATASLAYRW</sequence>
<comment type="subcellular location">
    <subcellularLocation>
        <location evidence="1 14">Cell outer membrane</location>
        <topology evidence="1 14">Multi-pass membrane protein</topology>
    </subcellularLocation>
</comment>
<dbReference type="CDD" id="cd01347">
    <property type="entry name" value="ligand_gated_channel"/>
    <property type="match status" value="1"/>
</dbReference>
<proteinExistence type="inferred from homology"/>
<evidence type="ECO:0000256" key="16">
    <source>
        <dbReference type="SAM" id="SignalP"/>
    </source>
</evidence>
<name>A0ABT0YM04_9BURK</name>
<dbReference type="PANTHER" id="PTHR32552">
    <property type="entry name" value="FERRICHROME IRON RECEPTOR-RELATED"/>
    <property type="match status" value="1"/>
</dbReference>
<dbReference type="InterPro" id="IPR011662">
    <property type="entry name" value="Secretin/TonB_short_N"/>
</dbReference>
<keyword evidence="19" id="KW-1185">Reference proteome</keyword>
<keyword evidence="5" id="KW-0410">Iron transport</keyword>
<keyword evidence="4 14" id="KW-1134">Transmembrane beta strand</keyword>
<evidence type="ECO:0000256" key="7">
    <source>
        <dbReference type="ARBA" id="ARBA00022729"/>
    </source>
</evidence>
<dbReference type="PANTHER" id="PTHR32552:SF68">
    <property type="entry name" value="FERRICHROME OUTER MEMBRANE TRANSPORTER_PHAGE RECEPTOR"/>
    <property type="match status" value="1"/>
</dbReference>
<evidence type="ECO:0000256" key="8">
    <source>
        <dbReference type="ARBA" id="ARBA00023004"/>
    </source>
</evidence>
<comment type="similarity">
    <text evidence="2 14 15">Belongs to the TonB-dependent receptor family.</text>
</comment>
<dbReference type="Gene3D" id="3.55.50.30">
    <property type="match status" value="1"/>
</dbReference>
<dbReference type="SMART" id="SM00965">
    <property type="entry name" value="STN"/>
    <property type="match status" value="1"/>
</dbReference>
<dbReference type="InterPro" id="IPR039426">
    <property type="entry name" value="TonB-dep_rcpt-like"/>
</dbReference>
<keyword evidence="11 14" id="KW-0472">Membrane</keyword>
<protein>
    <submittedName>
        <fullName evidence="18">TonB-dependent siderophore receptor</fullName>
    </submittedName>
</protein>
<evidence type="ECO:0000256" key="15">
    <source>
        <dbReference type="RuleBase" id="RU003357"/>
    </source>
</evidence>
<feature type="chain" id="PRO_5046780860" evidence="16">
    <location>
        <begin position="33"/>
        <end position="783"/>
    </location>
</feature>
<evidence type="ECO:0000256" key="2">
    <source>
        <dbReference type="ARBA" id="ARBA00009810"/>
    </source>
</evidence>
<dbReference type="Gene3D" id="2.40.170.20">
    <property type="entry name" value="TonB-dependent receptor, beta-barrel domain"/>
    <property type="match status" value="1"/>
</dbReference>
<keyword evidence="9" id="KW-0406">Ion transport</keyword>
<evidence type="ECO:0000256" key="1">
    <source>
        <dbReference type="ARBA" id="ARBA00004571"/>
    </source>
</evidence>
<dbReference type="SUPFAM" id="SSF56935">
    <property type="entry name" value="Porins"/>
    <property type="match status" value="1"/>
</dbReference>
<evidence type="ECO:0000313" key="18">
    <source>
        <dbReference type="EMBL" id="MCM5679764.1"/>
    </source>
</evidence>
<evidence type="ECO:0000256" key="12">
    <source>
        <dbReference type="ARBA" id="ARBA00023170"/>
    </source>
</evidence>
<evidence type="ECO:0000256" key="5">
    <source>
        <dbReference type="ARBA" id="ARBA00022496"/>
    </source>
</evidence>
<reference evidence="18" key="1">
    <citation type="submission" date="2022-05" db="EMBL/GenBank/DDBJ databases">
        <title>Schlegelella sp. nov., isolated from mangrove soil.</title>
        <authorList>
            <person name="Liu Y."/>
            <person name="Ge X."/>
            <person name="Liu W."/>
        </authorList>
    </citation>
    <scope>NUCLEOTIDE SEQUENCE</scope>
    <source>
        <strain evidence="18">S2-27</strain>
    </source>
</reference>
<evidence type="ECO:0000313" key="19">
    <source>
        <dbReference type="Proteomes" id="UP001165541"/>
    </source>
</evidence>
<evidence type="ECO:0000256" key="11">
    <source>
        <dbReference type="ARBA" id="ARBA00023136"/>
    </source>
</evidence>
<comment type="caution">
    <text evidence="18">The sequence shown here is derived from an EMBL/GenBank/DDBJ whole genome shotgun (WGS) entry which is preliminary data.</text>
</comment>
<evidence type="ECO:0000256" key="14">
    <source>
        <dbReference type="PROSITE-ProRule" id="PRU01360"/>
    </source>
</evidence>
<keyword evidence="7 16" id="KW-0732">Signal</keyword>
<dbReference type="Pfam" id="PF00593">
    <property type="entry name" value="TonB_dep_Rec_b-barrel"/>
    <property type="match status" value="1"/>
</dbReference>
<accession>A0ABT0YM04</accession>
<evidence type="ECO:0000256" key="4">
    <source>
        <dbReference type="ARBA" id="ARBA00022452"/>
    </source>
</evidence>
<feature type="signal peptide" evidence="16">
    <location>
        <begin position="1"/>
        <end position="32"/>
    </location>
</feature>
<evidence type="ECO:0000259" key="17">
    <source>
        <dbReference type="SMART" id="SM00965"/>
    </source>
</evidence>
<dbReference type="Pfam" id="PF07715">
    <property type="entry name" value="Plug"/>
    <property type="match status" value="1"/>
</dbReference>
<evidence type="ECO:0000256" key="13">
    <source>
        <dbReference type="ARBA" id="ARBA00023237"/>
    </source>
</evidence>
<feature type="domain" description="Secretin/TonB short N-terminal" evidence="17">
    <location>
        <begin position="59"/>
        <end position="110"/>
    </location>
</feature>
<dbReference type="RefSeq" id="WP_251777962.1">
    <property type="nucleotide sequence ID" value="NZ_JAMKFE010000004.1"/>
</dbReference>
<dbReference type="InterPro" id="IPR000531">
    <property type="entry name" value="Beta-barrel_TonB"/>
</dbReference>
<keyword evidence="6 14" id="KW-0812">Transmembrane</keyword>